<feature type="region of interest" description="Disordered" evidence="4">
    <location>
        <begin position="842"/>
        <end position="868"/>
    </location>
</feature>
<dbReference type="Pfam" id="PF02204">
    <property type="entry name" value="VPS9"/>
    <property type="match status" value="1"/>
</dbReference>
<feature type="region of interest" description="Disordered" evidence="4">
    <location>
        <begin position="959"/>
        <end position="986"/>
    </location>
</feature>
<keyword evidence="3" id="KW-0727">SH2 domain</keyword>
<feature type="compositionally biased region" description="Polar residues" evidence="4">
    <location>
        <begin position="903"/>
        <end position="916"/>
    </location>
</feature>
<feature type="region of interest" description="Disordered" evidence="4">
    <location>
        <begin position="670"/>
        <end position="699"/>
    </location>
</feature>
<dbReference type="SMART" id="SM00252">
    <property type="entry name" value="SH2"/>
    <property type="match status" value="1"/>
</dbReference>
<feature type="region of interest" description="Disordered" evidence="4">
    <location>
        <begin position="555"/>
        <end position="600"/>
    </location>
</feature>
<dbReference type="PROSITE" id="PS50001">
    <property type="entry name" value="SH2"/>
    <property type="match status" value="1"/>
</dbReference>
<feature type="domain" description="SH2" evidence="5">
    <location>
        <begin position="166"/>
        <end position="262"/>
    </location>
</feature>
<feature type="region of interest" description="Disordered" evidence="4">
    <location>
        <begin position="48"/>
        <end position="73"/>
    </location>
</feature>
<dbReference type="InterPro" id="IPR000980">
    <property type="entry name" value="SH2"/>
</dbReference>
<sequence length="1381" mass="151632">MGSCLLAFEFIDFTIWAVEISFEFLILSSSTMNSTRCATNLHLHNHTASHTCSRQQQHSPPASTDDSAKTQKPNNVVVTMERCVPVEYSSSPIVEILADSANQKHPRPPNMPRFGVRNVEDSLSSSSSEKEKKRRSGLVKAKAAVVFSQSSAVTLLDQIVLTHPIWYLQNIGRAQATHLLRPMHQGAFIVRASSRSNSMALSIRLPEGYGIDTDHYLIEHCTGSTRAVRLESSPNSFKSLPHLIEHYCRHGEELQTKLVLPEAIAACTTTPALQSIALMGQDFWTSEVSQHHAHPGQKPVPMQRSRVAQPERRPISLKKSLSSQDGFSRSGSGTVSSTSSSSTSSSSKKGASFLKSLFSGSGNDLDKEKPVRERRVSTKSSITTHGLAHCEYFTPCLQNGITSSQSAFTVGGNHRDSSSSFSKVPSSSSLYSGSIRSSSSRNSLKTFKPVTTAESHDNVNAMNLHGSGTGSWKKSFPFGKGIALRRERSDLCASSVDRLAYHHHGSTSPGPQLRRKDRAGSASSGNSSPLVPPVGKPFMDRSAINSCIEELRKKRFTSTERSSPDSVSGKTSTSSDSSSHVASLRRKHEPSMNGFSRLQDQEHRLSVPNLAEAMECSDVHQRNAASAGRALRAKLGRVPGTGELQTINEGLITPVVRRKQFSVDISAKPVITSAPSPSPSTGSSSTSSSQQSPPAKVAAAGWSAVASEIKTRQQKIAKVRPTPSRMVLPPVKSVSGSRLVPHQSEYAQLSEFSDVSLGKGVASVIDDDNVSVAGTVFNEPWDSNVWENLLDLAQYGDEKPTSSPSANLRSTLSATTADTIHEEDGTELEDEDDDVEVMCASVGSDTETEEETTKMEECSSSPNENRDVYSSLYRSRKSVNGHETNSQRRGTILRIGSKCWNEMSQRIPSEPASKNSTYDRKSRSSGCDDVSLNSLGRRRTLTPNNSDWILTESTITLIDNQPHEKGDKGKAPTLSPILSPPRLRSTVDNSDPGIRIQSYVEKLAQDSSTVFGATLQRFIECTLESVECDPHVVIRNVRQFLNGIKNYLVKHGEADLHSLIESESANLNSNEFLNIDAILEAVLHKILLVPVKAHLYHLMVREYSKNGSLQSLSENLQFVRTRTSEQLGFSSSIRLPSNHQMDTIKMCLRKMQHHYSPLKKLDNLLKALSVAMEDSLKLHDTDGLPSADELVRWLVYILAKTSTVGCEVEAWYMWELLPQQLLTSGDVSYYLTTLFSAIHVLKNVDCIKRLANPADDRFIISATDDEQSSLVMGGSDGLVKVAVPNESEGSIKYHTFPAVPQMTAAKLCRVIAHRFAVTNPEDYGLYILFDGFETCLLGTEFPDTIREQLRKAKKPHLFAYKRHEAKIAWPKFPQPSTPVKI</sequence>
<feature type="compositionally biased region" description="Low complexity" evidence="4">
    <location>
        <begin position="564"/>
        <end position="582"/>
    </location>
</feature>
<evidence type="ECO:0000313" key="9">
    <source>
        <dbReference type="WBParaSite" id="L893_g20203.t1"/>
    </source>
</evidence>
<feature type="region of interest" description="Disordered" evidence="4">
    <location>
        <begin position="501"/>
        <end position="539"/>
    </location>
</feature>
<feature type="compositionally biased region" description="Low complexity" evidence="4">
    <location>
        <begin position="673"/>
        <end position="699"/>
    </location>
</feature>
<protein>
    <submittedName>
        <fullName evidence="9">SH2 domain-containing protein</fullName>
    </submittedName>
</protein>
<dbReference type="SMART" id="SM00167">
    <property type="entry name" value="VPS9"/>
    <property type="match status" value="1"/>
</dbReference>
<evidence type="ECO:0000256" key="2">
    <source>
        <dbReference type="ARBA" id="ARBA00022468"/>
    </source>
</evidence>
<keyword evidence="2" id="KW-0343">GTPase activation</keyword>
<evidence type="ECO:0000256" key="1">
    <source>
        <dbReference type="ARBA" id="ARBA00006919"/>
    </source>
</evidence>
<dbReference type="WBParaSite" id="L893_g20203.t1">
    <property type="protein sequence ID" value="L893_g20203.t1"/>
    <property type="gene ID" value="L893_g20203"/>
</dbReference>
<feature type="region of interest" description="Disordered" evidence="4">
    <location>
        <begin position="101"/>
        <end position="135"/>
    </location>
</feature>
<evidence type="ECO:0000259" key="5">
    <source>
        <dbReference type="PROSITE" id="PS50001"/>
    </source>
</evidence>
<comment type="similarity">
    <text evidence="1">Belongs to the RIN (Ras interaction/interference) family.</text>
</comment>
<dbReference type="GO" id="GO:0016192">
    <property type="term" value="P:vesicle-mediated transport"/>
    <property type="evidence" value="ECO:0007669"/>
    <property type="project" value="InterPro"/>
</dbReference>
<dbReference type="SUPFAM" id="SSF55550">
    <property type="entry name" value="SH2 domain"/>
    <property type="match status" value="1"/>
</dbReference>
<dbReference type="GO" id="GO:0030139">
    <property type="term" value="C:endocytic vesicle"/>
    <property type="evidence" value="ECO:0007669"/>
    <property type="project" value="TreeGrafter"/>
</dbReference>
<dbReference type="PROSITE" id="PS50200">
    <property type="entry name" value="RA"/>
    <property type="match status" value="1"/>
</dbReference>
<feature type="region of interest" description="Disordered" evidence="4">
    <location>
        <begin position="903"/>
        <end position="938"/>
    </location>
</feature>
<dbReference type="Pfam" id="PF23268">
    <property type="entry name" value="RIN1"/>
    <property type="match status" value="1"/>
</dbReference>
<dbReference type="Gene3D" id="1.20.1050.80">
    <property type="entry name" value="VPS9 domain"/>
    <property type="match status" value="1"/>
</dbReference>
<feature type="compositionally biased region" description="Low complexity" evidence="4">
    <location>
        <begin position="418"/>
        <end position="443"/>
    </location>
</feature>
<evidence type="ECO:0000313" key="8">
    <source>
        <dbReference type="Proteomes" id="UP000095287"/>
    </source>
</evidence>
<evidence type="ECO:0000259" key="6">
    <source>
        <dbReference type="PROSITE" id="PS50200"/>
    </source>
</evidence>
<feature type="domain" description="Ras-associating" evidence="6">
    <location>
        <begin position="1275"/>
        <end position="1365"/>
    </location>
</feature>
<proteinExistence type="inferred from homology"/>
<dbReference type="GO" id="GO:0005096">
    <property type="term" value="F:GTPase activator activity"/>
    <property type="evidence" value="ECO:0007669"/>
    <property type="project" value="UniProtKB-KW"/>
</dbReference>
<dbReference type="Pfam" id="PF00017">
    <property type="entry name" value="SH2"/>
    <property type="match status" value="1"/>
</dbReference>
<accession>A0A1I7YVT0</accession>
<dbReference type="InterPro" id="IPR037191">
    <property type="entry name" value="VPS9_dom_sf"/>
</dbReference>
<dbReference type="GO" id="GO:0007165">
    <property type="term" value="P:signal transduction"/>
    <property type="evidence" value="ECO:0007669"/>
    <property type="project" value="InterPro"/>
</dbReference>
<feature type="compositionally biased region" description="Low complexity" evidence="4">
    <location>
        <begin position="327"/>
        <end position="349"/>
    </location>
</feature>
<feature type="domain" description="VPS9" evidence="7">
    <location>
        <begin position="1103"/>
        <end position="1250"/>
    </location>
</feature>
<dbReference type="GO" id="GO:0005085">
    <property type="term" value="F:guanyl-nucleotide exchange factor activity"/>
    <property type="evidence" value="ECO:0007669"/>
    <property type="project" value="InterPro"/>
</dbReference>
<evidence type="ECO:0000256" key="4">
    <source>
        <dbReference type="SAM" id="MobiDB-lite"/>
    </source>
</evidence>
<dbReference type="InterPro" id="IPR036860">
    <property type="entry name" value="SH2_dom_sf"/>
</dbReference>
<dbReference type="GO" id="GO:0031267">
    <property type="term" value="F:small GTPase binding"/>
    <property type="evidence" value="ECO:0007669"/>
    <property type="project" value="TreeGrafter"/>
</dbReference>
<organism evidence="8 9">
    <name type="scientific">Steinernema glaseri</name>
    <dbReference type="NCBI Taxonomy" id="37863"/>
    <lineage>
        <taxon>Eukaryota</taxon>
        <taxon>Metazoa</taxon>
        <taxon>Ecdysozoa</taxon>
        <taxon>Nematoda</taxon>
        <taxon>Chromadorea</taxon>
        <taxon>Rhabditida</taxon>
        <taxon>Tylenchina</taxon>
        <taxon>Panagrolaimomorpha</taxon>
        <taxon>Strongyloidoidea</taxon>
        <taxon>Steinernematidae</taxon>
        <taxon>Steinernema</taxon>
    </lineage>
</organism>
<dbReference type="SUPFAM" id="SSF109993">
    <property type="entry name" value="VPS9 domain"/>
    <property type="match status" value="1"/>
</dbReference>
<dbReference type="CDD" id="cd01776">
    <property type="entry name" value="RA_Rin"/>
    <property type="match status" value="1"/>
</dbReference>
<feature type="compositionally biased region" description="Basic and acidic residues" evidence="4">
    <location>
        <begin position="961"/>
        <end position="970"/>
    </location>
</feature>
<dbReference type="CDD" id="cd00173">
    <property type="entry name" value="SH2"/>
    <property type="match status" value="1"/>
</dbReference>
<dbReference type="PROSITE" id="PS51205">
    <property type="entry name" value="VPS9"/>
    <property type="match status" value="1"/>
</dbReference>
<evidence type="ECO:0000259" key="7">
    <source>
        <dbReference type="PROSITE" id="PS51205"/>
    </source>
</evidence>
<dbReference type="PANTHER" id="PTHR23101">
    <property type="entry name" value="RAB GDP/GTP EXCHANGE FACTOR"/>
    <property type="match status" value="1"/>
</dbReference>
<dbReference type="InterPro" id="IPR003123">
    <property type="entry name" value="VPS9"/>
</dbReference>
<dbReference type="InterPro" id="IPR045046">
    <property type="entry name" value="Vps9-like"/>
</dbReference>
<feature type="region of interest" description="Disordered" evidence="4">
    <location>
        <begin position="409"/>
        <end position="451"/>
    </location>
</feature>
<evidence type="ECO:0000256" key="3">
    <source>
        <dbReference type="PROSITE-ProRule" id="PRU00191"/>
    </source>
</evidence>
<dbReference type="GO" id="GO:0005829">
    <property type="term" value="C:cytosol"/>
    <property type="evidence" value="ECO:0007669"/>
    <property type="project" value="TreeGrafter"/>
</dbReference>
<feature type="region of interest" description="Disordered" evidence="4">
    <location>
        <begin position="288"/>
        <end position="349"/>
    </location>
</feature>
<name>A0A1I7YVT0_9BILA</name>
<dbReference type="PANTHER" id="PTHR23101:SF104">
    <property type="entry name" value="PROTEIN SPRINT"/>
    <property type="match status" value="1"/>
</dbReference>
<dbReference type="Proteomes" id="UP000095287">
    <property type="component" value="Unplaced"/>
</dbReference>
<dbReference type="Gene3D" id="3.30.505.10">
    <property type="entry name" value="SH2 domain"/>
    <property type="match status" value="1"/>
</dbReference>
<reference evidence="9" key="1">
    <citation type="submission" date="2016-11" db="UniProtKB">
        <authorList>
            <consortium name="WormBaseParasite"/>
        </authorList>
    </citation>
    <scope>IDENTIFICATION</scope>
</reference>
<keyword evidence="8" id="KW-1185">Reference proteome</keyword>
<dbReference type="InterPro" id="IPR000159">
    <property type="entry name" value="RA_dom"/>
</dbReference>